<dbReference type="AlphaFoldDB" id="A0A2A9MPX9"/>
<name>A0A2A9MPX9_BESBE</name>
<sequence>MAPTCSRRPERKALACCRSGLELRCEASEADAEPRQARREPRGPATAKSDARGFRVARPLKPEARQSGWSLTRVAEARQGVALLLKGPTTPHETAEAACVSVAALPFEP</sequence>
<feature type="region of interest" description="Disordered" evidence="1">
    <location>
        <begin position="27"/>
        <end position="53"/>
    </location>
</feature>
<protein>
    <submittedName>
        <fullName evidence="2">Uncharacterized protein</fullName>
    </submittedName>
</protein>
<dbReference type="Proteomes" id="UP000224006">
    <property type="component" value="Chromosome I"/>
</dbReference>
<dbReference type="EMBL" id="NWUJ01000001">
    <property type="protein sequence ID" value="PFH37960.1"/>
    <property type="molecule type" value="Genomic_DNA"/>
</dbReference>
<gene>
    <name evidence="2" type="ORF">BESB_003010</name>
</gene>
<evidence type="ECO:0000256" key="1">
    <source>
        <dbReference type="SAM" id="MobiDB-lite"/>
    </source>
</evidence>
<comment type="caution">
    <text evidence="2">The sequence shown here is derived from an EMBL/GenBank/DDBJ whole genome shotgun (WGS) entry which is preliminary data.</text>
</comment>
<proteinExistence type="predicted"/>
<evidence type="ECO:0000313" key="3">
    <source>
        <dbReference type="Proteomes" id="UP000224006"/>
    </source>
</evidence>
<dbReference type="KEGG" id="bbes:BESB_003010"/>
<feature type="compositionally biased region" description="Basic and acidic residues" evidence="1">
    <location>
        <begin position="27"/>
        <end position="42"/>
    </location>
</feature>
<accession>A0A2A9MPX9</accession>
<evidence type="ECO:0000313" key="2">
    <source>
        <dbReference type="EMBL" id="PFH37960.1"/>
    </source>
</evidence>
<dbReference type="GeneID" id="40305364"/>
<dbReference type="RefSeq" id="XP_029221969.1">
    <property type="nucleotide sequence ID" value="XM_029359056.1"/>
</dbReference>
<dbReference type="VEuPathDB" id="ToxoDB:BESB_003010"/>
<keyword evidence="3" id="KW-1185">Reference proteome</keyword>
<reference evidence="2 3" key="1">
    <citation type="submission" date="2017-09" db="EMBL/GenBank/DDBJ databases">
        <title>Genome sequencing of Besnoitia besnoiti strain Bb-Ger1.</title>
        <authorList>
            <person name="Schares G."/>
            <person name="Venepally P."/>
            <person name="Lorenzi H.A."/>
        </authorList>
    </citation>
    <scope>NUCLEOTIDE SEQUENCE [LARGE SCALE GENOMIC DNA]</scope>
    <source>
        <strain evidence="2 3">Bb-Ger1</strain>
    </source>
</reference>
<organism evidence="2 3">
    <name type="scientific">Besnoitia besnoiti</name>
    <name type="common">Apicomplexan protozoan</name>
    <dbReference type="NCBI Taxonomy" id="94643"/>
    <lineage>
        <taxon>Eukaryota</taxon>
        <taxon>Sar</taxon>
        <taxon>Alveolata</taxon>
        <taxon>Apicomplexa</taxon>
        <taxon>Conoidasida</taxon>
        <taxon>Coccidia</taxon>
        <taxon>Eucoccidiorida</taxon>
        <taxon>Eimeriorina</taxon>
        <taxon>Sarcocystidae</taxon>
        <taxon>Besnoitia</taxon>
    </lineage>
</organism>